<dbReference type="InterPro" id="IPR051604">
    <property type="entry name" value="Ergot_Alk_Oxidoreductase"/>
</dbReference>
<evidence type="ECO:0000259" key="1">
    <source>
        <dbReference type="Pfam" id="PF01370"/>
    </source>
</evidence>
<dbReference type="SUPFAM" id="SSF51735">
    <property type="entry name" value="NAD(P)-binding Rossmann-fold domains"/>
    <property type="match status" value="1"/>
</dbReference>
<evidence type="ECO:0000259" key="2">
    <source>
        <dbReference type="Pfam" id="PF05368"/>
    </source>
</evidence>
<dbReference type="OrthoDB" id="109735at2"/>
<sequence>MKPRILVTGASGNTGRPIAEALASEGFRVRTATRSTTPPFPSADHVRFDWADPTTHEPAMDGVDRMYLLLPPLDADPSLLMNPFIERALARGVRRIVLLSASAIPEGRPGLGQVHHFVREHAPEWSVLQPSWFMQNFSNPQNQHGASVRRDGMLMTSTDKGRVGFVDAADIAAVGVRALADEPSHDTAHVITGPQALSYDDIAAVMSRVSGRPIRHVHASPEEVRRHLQEKAGMPEAYASLLAGLDVTIRDGAEDRVTDTVLRVTGRGPRTFEAFAQAHADVWR</sequence>
<accession>A0A3A8J4X6</accession>
<dbReference type="Pfam" id="PF01370">
    <property type="entry name" value="Epimerase"/>
    <property type="match status" value="1"/>
</dbReference>
<dbReference type="PANTHER" id="PTHR43162:SF1">
    <property type="entry name" value="PRESTALK A DIFFERENTIATION PROTEIN A"/>
    <property type="match status" value="1"/>
</dbReference>
<dbReference type="EMBL" id="RAVZ01000106">
    <property type="protein sequence ID" value="RKG86910.1"/>
    <property type="molecule type" value="Genomic_DNA"/>
</dbReference>
<protein>
    <submittedName>
        <fullName evidence="3">Oxidoreductase</fullName>
    </submittedName>
</protein>
<evidence type="ECO:0000313" key="4">
    <source>
        <dbReference type="Proteomes" id="UP000268094"/>
    </source>
</evidence>
<comment type="caution">
    <text evidence="3">The sequence shown here is derived from an EMBL/GenBank/DDBJ whole genome shotgun (WGS) entry which is preliminary data.</text>
</comment>
<dbReference type="Gene3D" id="3.90.25.10">
    <property type="entry name" value="UDP-galactose 4-epimerase, domain 1"/>
    <property type="match status" value="1"/>
</dbReference>
<dbReference type="Pfam" id="PF05368">
    <property type="entry name" value="NmrA"/>
    <property type="match status" value="1"/>
</dbReference>
<reference evidence="4" key="1">
    <citation type="submission" date="2018-09" db="EMBL/GenBank/DDBJ databases">
        <authorList>
            <person name="Livingstone P.G."/>
            <person name="Whitworth D.E."/>
        </authorList>
    </citation>
    <scope>NUCLEOTIDE SEQUENCE [LARGE SCALE GENOMIC DNA]</scope>
    <source>
        <strain evidence="4">CA054A</strain>
    </source>
</reference>
<dbReference type="AlphaFoldDB" id="A0A3A8J4X6"/>
<dbReference type="RefSeq" id="WP_120541697.1">
    <property type="nucleotide sequence ID" value="NZ_RAVZ01000106.1"/>
</dbReference>
<feature type="domain" description="NmrA-like" evidence="2">
    <location>
        <begin position="113"/>
        <end position="249"/>
    </location>
</feature>
<organism evidence="3 4">
    <name type="scientific">Corallococcus terminator</name>
    <dbReference type="NCBI Taxonomy" id="2316733"/>
    <lineage>
        <taxon>Bacteria</taxon>
        <taxon>Pseudomonadati</taxon>
        <taxon>Myxococcota</taxon>
        <taxon>Myxococcia</taxon>
        <taxon>Myxococcales</taxon>
        <taxon>Cystobacterineae</taxon>
        <taxon>Myxococcaceae</taxon>
        <taxon>Corallococcus</taxon>
    </lineage>
</organism>
<evidence type="ECO:0000313" key="3">
    <source>
        <dbReference type="EMBL" id="RKG86910.1"/>
    </source>
</evidence>
<keyword evidence="4" id="KW-1185">Reference proteome</keyword>
<dbReference type="Proteomes" id="UP000268094">
    <property type="component" value="Unassembled WGS sequence"/>
</dbReference>
<gene>
    <name evidence="3" type="ORF">D7V88_17035</name>
</gene>
<dbReference type="Gene3D" id="3.40.50.720">
    <property type="entry name" value="NAD(P)-binding Rossmann-like Domain"/>
    <property type="match status" value="1"/>
</dbReference>
<dbReference type="InterPro" id="IPR001509">
    <property type="entry name" value="Epimerase_deHydtase"/>
</dbReference>
<dbReference type="PANTHER" id="PTHR43162">
    <property type="match status" value="1"/>
</dbReference>
<name>A0A3A8J4X6_9BACT</name>
<dbReference type="InterPro" id="IPR036291">
    <property type="entry name" value="NAD(P)-bd_dom_sf"/>
</dbReference>
<dbReference type="InterPro" id="IPR008030">
    <property type="entry name" value="NmrA-like"/>
</dbReference>
<proteinExistence type="predicted"/>
<feature type="domain" description="NAD-dependent epimerase/dehydratase" evidence="1">
    <location>
        <begin position="5"/>
        <end position="58"/>
    </location>
</feature>